<feature type="compositionally biased region" description="Low complexity" evidence="1">
    <location>
        <begin position="64"/>
        <end position="76"/>
    </location>
</feature>
<dbReference type="AlphaFoldDB" id="A0A2S8FP38"/>
<reference evidence="2 3" key="1">
    <citation type="submission" date="2018-02" db="EMBL/GenBank/DDBJ databases">
        <title>Comparative genomes isolates from brazilian mangrove.</title>
        <authorList>
            <person name="Araujo J.E."/>
            <person name="Taketani R.G."/>
            <person name="Silva M.C.P."/>
            <person name="Loureco M.V."/>
            <person name="Andreote F.D."/>
        </authorList>
    </citation>
    <scope>NUCLEOTIDE SEQUENCE [LARGE SCALE GENOMIC DNA]</scope>
    <source>
        <strain evidence="2 3">NAP PRIS-MGV</strain>
    </source>
</reference>
<accession>A0A2S8FP38</accession>
<evidence type="ECO:0000313" key="3">
    <source>
        <dbReference type="Proteomes" id="UP000239388"/>
    </source>
</evidence>
<protein>
    <submittedName>
        <fullName evidence="2">Uncharacterized protein</fullName>
    </submittedName>
</protein>
<evidence type="ECO:0000256" key="1">
    <source>
        <dbReference type="SAM" id="MobiDB-lite"/>
    </source>
</evidence>
<dbReference type="EMBL" id="PUIB01000017">
    <property type="protein sequence ID" value="PQO33945.1"/>
    <property type="molecule type" value="Genomic_DNA"/>
</dbReference>
<gene>
    <name evidence="2" type="ORF">C5Y98_17150</name>
</gene>
<evidence type="ECO:0000313" key="2">
    <source>
        <dbReference type="EMBL" id="PQO33945.1"/>
    </source>
</evidence>
<sequence>MGGLHKGTEMSNFNFFEWMRNGVKSAVLLGVSDAVEEIGMPTEAEGADNNMLGFLQNAKSQQKLGNSSSASSSSRTGSRKRLGRSLKDIEPTTSK</sequence>
<organism evidence="2 3">
    <name type="scientific">Blastopirellula marina</name>
    <dbReference type="NCBI Taxonomy" id="124"/>
    <lineage>
        <taxon>Bacteria</taxon>
        <taxon>Pseudomonadati</taxon>
        <taxon>Planctomycetota</taxon>
        <taxon>Planctomycetia</taxon>
        <taxon>Pirellulales</taxon>
        <taxon>Pirellulaceae</taxon>
        <taxon>Blastopirellula</taxon>
    </lineage>
</organism>
<feature type="compositionally biased region" description="Basic and acidic residues" evidence="1">
    <location>
        <begin position="85"/>
        <end position="95"/>
    </location>
</feature>
<feature type="region of interest" description="Disordered" evidence="1">
    <location>
        <begin position="56"/>
        <end position="95"/>
    </location>
</feature>
<dbReference type="Proteomes" id="UP000239388">
    <property type="component" value="Unassembled WGS sequence"/>
</dbReference>
<proteinExistence type="predicted"/>
<name>A0A2S8FP38_9BACT</name>
<comment type="caution">
    <text evidence="2">The sequence shown here is derived from an EMBL/GenBank/DDBJ whole genome shotgun (WGS) entry which is preliminary data.</text>
</comment>